<reference evidence="3 4" key="1">
    <citation type="submission" date="2023-07" db="EMBL/GenBank/DDBJ databases">
        <title>Sorghum-associated microbial communities from plants grown in Nebraska, USA.</title>
        <authorList>
            <person name="Schachtman D."/>
        </authorList>
    </citation>
    <scope>NUCLEOTIDE SEQUENCE [LARGE SCALE GENOMIC DNA]</scope>
    <source>
        <strain evidence="3 4">4249</strain>
    </source>
</reference>
<dbReference type="PANTHER" id="PTHR35811:SF1">
    <property type="entry name" value="HTH OST-TYPE DOMAIN-CONTAINING PROTEIN"/>
    <property type="match status" value="1"/>
</dbReference>
<dbReference type="PANTHER" id="PTHR35811">
    <property type="entry name" value="SLR1870 PROTEIN"/>
    <property type="match status" value="1"/>
</dbReference>
<evidence type="ECO:0000256" key="1">
    <source>
        <dbReference type="SAM" id="MobiDB-lite"/>
    </source>
</evidence>
<proteinExistence type="predicted"/>
<evidence type="ECO:0000259" key="2">
    <source>
        <dbReference type="Pfam" id="PF01936"/>
    </source>
</evidence>
<comment type="caution">
    <text evidence="3">The sequence shown here is derived from an EMBL/GenBank/DDBJ whole genome shotgun (WGS) entry which is preliminary data.</text>
</comment>
<gene>
    <name evidence="3" type="ORF">J2W49_004256</name>
</gene>
<keyword evidence="4" id="KW-1185">Reference proteome</keyword>
<dbReference type="Pfam" id="PF01936">
    <property type="entry name" value="NYN"/>
    <property type="match status" value="1"/>
</dbReference>
<protein>
    <recommendedName>
        <fullName evidence="2">NYN domain-containing protein</fullName>
    </recommendedName>
</protein>
<evidence type="ECO:0000313" key="3">
    <source>
        <dbReference type="EMBL" id="MDR7152280.1"/>
    </source>
</evidence>
<feature type="domain" description="NYN" evidence="2">
    <location>
        <begin position="5"/>
        <end position="134"/>
    </location>
</feature>
<accession>A0ABU1WSL0</accession>
<dbReference type="RefSeq" id="WP_310320831.1">
    <property type="nucleotide sequence ID" value="NZ_JAVDWU010000010.1"/>
</dbReference>
<organism evidence="3 4">
    <name type="scientific">Hydrogenophaga palleronii</name>
    <dbReference type="NCBI Taxonomy" id="65655"/>
    <lineage>
        <taxon>Bacteria</taxon>
        <taxon>Pseudomonadati</taxon>
        <taxon>Pseudomonadota</taxon>
        <taxon>Betaproteobacteria</taxon>
        <taxon>Burkholderiales</taxon>
        <taxon>Comamonadaceae</taxon>
        <taxon>Hydrogenophaga</taxon>
    </lineage>
</organism>
<dbReference type="CDD" id="cd11297">
    <property type="entry name" value="PIN_LabA-like_N_1"/>
    <property type="match status" value="1"/>
</dbReference>
<feature type="compositionally biased region" description="Low complexity" evidence="1">
    <location>
        <begin position="154"/>
        <end position="186"/>
    </location>
</feature>
<name>A0ABU1WSL0_9BURK</name>
<dbReference type="InterPro" id="IPR021139">
    <property type="entry name" value="NYN"/>
</dbReference>
<sequence>MIVFLIDADNLNSPAWVNEAIAAIESNEGPIAVRRAYGSAENLKGLAEPLREWAIRPYLNVYLTKNTTDMALAVDAMELACQIPAPQTLVIGSGDADFVPLVVRLRERGIKVLCASEYGKMAPEAVKAYDGVIYVGRNTRAEAVPAKTPPPPKKAATAPASAKKSPAKKAPAAKKTAAKAAPATPADKVTTDMVLQAVPKLRTGDWLPISDAARALHDQKLLSKSASSVKVFKRFPTHFELKPAKQPNQVRYLVLGGSSAPAGNPQ</sequence>
<evidence type="ECO:0000313" key="4">
    <source>
        <dbReference type="Proteomes" id="UP001265700"/>
    </source>
</evidence>
<dbReference type="Gene3D" id="3.40.50.1010">
    <property type="entry name" value="5'-nuclease"/>
    <property type="match status" value="1"/>
</dbReference>
<dbReference type="EMBL" id="JAVDWU010000010">
    <property type="protein sequence ID" value="MDR7152280.1"/>
    <property type="molecule type" value="Genomic_DNA"/>
</dbReference>
<dbReference type="Proteomes" id="UP001265700">
    <property type="component" value="Unassembled WGS sequence"/>
</dbReference>
<feature type="region of interest" description="Disordered" evidence="1">
    <location>
        <begin position="143"/>
        <end position="186"/>
    </location>
</feature>